<comment type="caution">
    <text evidence="2">The sequence shown here is derived from an EMBL/GenBank/DDBJ whole genome shotgun (WGS) entry which is preliminary data.</text>
</comment>
<evidence type="ECO:0000313" key="2">
    <source>
        <dbReference type="EMBL" id="GAA4073104.1"/>
    </source>
</evidence>
<gene>
    <name evidence="2" type="ORF">GCM10022389_18150</name>
</gene>
<feature type="transmembrane region" description="Helical" evidence="1">
    <location>
        <begin position="6"/>
        <end position="27"/>
    </location>
</feature>
<dbReference type="Gene3D" id="1.20.120.1490">
    <property type="match status" value="1"/>
</dbReference>
<organism evidence="2 3">
    <name type="scientific">Flavobacterium cheonanense</name>
    <dbReference type="NCBI Taxonomy" id="706183"/>
    <lineage>
        <taxon>Bacteria</taxon>
        <taxon>Pseudomonadati</taxon>
        <taxon>Bacteroidota</taxon>
        <taxon>Flavobacteriia</taxon>
        <taxon>Flavobacteriales</taxon>
        <taxon>Flavobacteriaceae</taxon>
        <taxon>Flavobacterium</taxon>
    </lineage>
</organism>
<proteinExistence type="predicted"/>
<keyword evidence="1" id="KW-1133">Transmembrane helix</keyword>
<evidence type="ECO:0008006" key="4">
    <source>
        <dbReference type="Google" id="ProtNLM"/>
    </source>
</evidence>
<reference evidence="3" key="1">
    <citation type="journal article" date="2019" name="Int. J. Syst. Evol. Microbiol.">
        <title>The Global Catalogue of Microorganisms (GCM) 10K type strain sequencing project: providing services to taxonomists for standard genome sequencing and annotation.</title>
        <authorList>
            <consortium name="The Broad Institute Genomics Platform"/>
            <consortium name="The Broad Institute Genome Sequencing Center for Infectious Disease"/>
            <person name="Wu L."/>
            <person name="Ma J."/>
        </authorList>
    </citation>
    <scope>NUCLEOTIDE SEQUENCE [LARGE SCALE GENOMIC DNA]</scope>
    <source>
        <strain evidence="3">JCM 17069</strain>
    </source>
</reference>
<dbReference type="EMBL" id="BAABCT010000004">
    <property type="protein sequence ID" value="GAA4073104.1"/>
    <property type="molecule type" value="Genomic_DNA"/>
</dbReference>
<evidence type="ECO:0000313" key="3">
    <source>
        <dbReference type="Proteomes" id="UP001500367"/>
    </source>
</evidence>
<protein>
    <recommendedName>
        <fullName evidence="4">Periplasmic heavy metal sensor</fullName>
    </recommendedName>
</protein>
<dbReference type="Proteomes" id="UP001500367">
    <property type="component" value="Unassembled WGS sequence"/>
</dbReference>
<name>A0ABP7VRQ1_9FLAO</name>
<keyword evidence="1" id="KW-0472">Membrane</keyword>
<dbReference type="RefSeq" id="WP_344816396.1">
    <property type="nucleotide sequence ID" value="NZ_BAABCT010000004.1"/>
</dbReference>
<accession>A0ABP7VRQ1</accession>
<keyword evidence="1" id="KW-0812">Transmembrane</keyword>
<keyword evidence="3" id="KW-1185">Reference proteome</keyword>
<sequence length="154" mass="18133">MNKTKVLVFAVIALVALNFGILGFLFLSKNNDGPRGRKMPREIVIEKLHFDENQIVEYDKTIKLHQETIRSIDDSIRNTRNELYKLLNSETIDSSKRDSLYLKFAGFQKQIETTHFNHFVEIKKLCKKEQLTDFNNLTEELSKIFNNRRKPKND</sequence>
<evidence type="ECO:0000256" key="1">
    <source>
        <dbReference type="SAM" id="Phobius"/>
    </source>
</evidence>